<feature type="transmembrane region" description="Helical" evidence="1">
    <location>
        <begin position="37"/>
        <end position="55"/>
    </location>
</feature>
<dbReference type="InterPro" id="IPR000160">
    <property type="entry name" value="GGDEF_dom"/>
</dbReference>
<sequence>MEISREHWHVAFISWFALVPIGFLIMYRSFPVGDVNWLNLSFLFVGLVVTMVLPLRLPDVTVSLERWITFAVFLQYGVLAEWLFTQLAMIILLVGGKSTFPRAYRMIVNSVIFTMISMVSGAVFHLFGGEVGMTGFKEVVWFGLLYAVFYTFTNTLLLTFFFKMISHPYALFGKVAIWDYAATMIVFPCSVALYFLSGFFGSKAILLIGIPFVLIILIARGMVQSDHLGQRLSAAGKIGRDLAERLVFEEVIQTFLVTLKDVVPFEHGYILDWRRQDHLVLLMGSENGVLSKRATAFTLNPKWTADGGLNHEETRVYRTRKEVELFTNISFSQGVECVMIAPIRRDGKTEGFLILGSTKKNVFHQLDMKIVDILTGYFAISLVKARLYEQTIEKSERCGLTKLYNYRHLDAHLEQAVSRLRTGKISDLSVIILDIDHFKSINDMYGHQSGNDLLISLATILQTYLFPGATVARYGGEEFVFVLPDISEVEAMGLAEKLRREVASTAFRIVSDLSETREMLDVRMTISLGVATASKDIEDANALLRNADRALYMGGKRAGRNRVGVYGYEQMEMV</sequence>
<dbReference type="RefSeq" id="WP_381438579.1">
    <property type="nucleotide sequence ID" value="NZ_JBHSNO010000015.1"/>
</dbReference>
<dbReference type="EC" id="2.7.7.65" evidence="3"/>
<feature type="transmembrane region" description="Helical" evidence="1">
    <location>
        <begin position="139"/>
        <end position="165"/>
    </location>
</feature>
<feature type="transmembrane region" description="Helical" evidence="1">
    <location>
        <begin position="12"/>
        <end position="30"/>
    </location>
</feature>
<protein>
    <submittedName>
        <fullName evidence="3">Sensor domain-containing diguanylate cyclase</fullName>
        <ecNumber evidence="3">2.7.7.65</ecNumber>
    </submittedName>
</protein>
<keyword evidence="3" id="KW-0548">Nucleotidyltransferase</keyword>
<dbReference type="Gene3D" id="3.30.450.40">
    <property type="match status" value="1"/>
</dbReference>
<evidence type="ECO:0000259" key="2">
    <source>
        <dbReference type="PROSITE" id="PS50887"/>
    </source>
</evidence>
<dbReference type="SUPFAM" id="SSF55073">
    <property type="entry name" value="Nucleotide cyclase"/>
    <property type="match status" value="1"/>
</dbReference>
<evidence type="ECO:0000313" key="4">
    <source>
        <dbReference type="Proteomes" id="UP001596109"/>
    </source>
</evidence>
<feature type="domain" description="GGDEF" evidence="2">
    <location>
        <begin position="426"/>
        <end position="568"/>
    </location>
</feature>
<dbReference type="PANTHER" id="PTHR45138">
    <property type="entry name" value="REGULATORY COMPONENTS OF SENSORY TRANSDUCTION SYSTEM"/>
    <property type="match status" value="1"/>
</dbReference>
<proteinExistence type="predicted"/>
<accession>A0ABW0TNU0</accession>
<feature type="transmembrane region" description="Helical" evidence="1">
    <location>
        <begin position="67"/>
        <end position="94"/>
    </location>
</feature>
<name>A0ABW0TNU0_9BACL</name>
<organism evidence="3 4">
    <name type="scientific">Sporosarcina soli</name>
    <dbReference type="NCBI Taxonomy" id="334736"/>
    <lineage>
        <taxon>Bacteria</taxon>
        <taxon>Bacillati</taxon>
        <taxon>Bacillota</taxon>
        <taxon>Bacilli</taxon>
        <taxon>Bacillales</taxon>
        <taxon>Caryophanaceae</taxon>
        <taxon>Sporosarcina</taxon>
    </lineage>
</organism>
<keyword evidence="1" id="KW-0472">Membrane</keyword>
<reference evidence="4" key="1">
    <citation type="journal article" date="2019" name="Int. J. Syst. Evol. Microbiol.">
        <title>The Global Catalogue of Microorganisms (GCM) 10K type strain sequencing project: providing services to taxonomists for standard genome sequencing and annotation.</title>
        <authorList>
            <consortium name="The Broad Institute Genomics Platform"/>
            <consortium name="The Broad Institute Genome Sequencing Center for Infectious Disease"/>
            <person name="Wu L."/>
            <person name="Ma J."/>
        </authorList>
    </citation>
    <scope>NUCLEOTIDE SEQUENCE [LARGE SCALE GENOMIC DNA]</scope>
    <source>
        <strain evidence="4">CGMCC 4.1434</strain>
    </source>
</reference>
<feature type="transmembrane region" description="Helical" evidence="1">
    <location>
        <begin position="177"/>
        <end position="198"/>
    </location>
</feature>
<evidence type="ECO:0000313" key="3">
    <source>
        <dbReference type="EMBL" id="MFC5591154.1"/>
    </source>
</evidence>
<keyword evidence="3" id="KW-0808">Transferase</keyword>
<dbReference type="Gene3D" id="3.30.70.270">
    <property type="match status" value="1"/>
</dbReference>
<dbReference type="InterPro" id="IPR050469">
    <property type="entry name" value="Diguanylate_Cyclase"/>
</dbReference>
<comment type="caution">
    <text evidence="3">The sequence shown here is derived from an EMBL/GenBank/DDBJ whole genome shotgun (WGS) entry which is preliminary data.</text>
</comment>
<evidence type="ECO:0000256" key="1">
    <source>
        <dbReference type="SAM" id="Phobius"/>
    </source>
</evidence>
<dbReference type="CDD" id="cd01949">
    <property type="entry name" value="GGDEF"/>
    <property type="match status" value="1"/>
</dbReference>
<dbReference type="NCBIfam" id="TIGR00254">
    <property type="entry name" value="GGDEF"/>
    <property type="match status" value="1"/>
</dbReference>
<dbReference type="InterPro" id="IPR043128">
    <property type="entry name" value="Rev_trsase/Diguanyl_cyclase"/>
</dbReference>
<gene>
    <name evidence="3" type="ORF">ACFPRA_19930</name>
</gene>
<dbReference type="Proteomes" id="UP001596109">
    <property type="component" value="Unassembled WGS sequence"/>
</dbReference>
<dbReference type="GO" id="GO:0052621">
    <property type="term" value="F:diguanylate cyclase activity"/>
    <property type="evidence" value="ECO:0007669"/>
    <property type="project" value="UniProtKB-EC"/>
</dbReference>
<feature type="transmembrane region" description="Helical" evidence="1">
    <location>
        <begin position="204"/>
        <end position="223"/>
    </location>
</feature>
<feature type="transmembrane region" description="Helical" evidence="1">
    <location>
        <begin position="106"/>
        <end position="127"/>
    </location>
</feature>
<dbReference type="InterPro" id="IPR029016">
    <property type="entry name" value="GAF-like_dom_sf"/>
</dbReference>
<keyword evidence="4" id="KW-1185">Reference proteome</keyword>
<dbReference type="SUPFAM" id="SSF55781">
    <property type="entry name" value="GAF domain-like"/>
    <property type="match status" value="1"/>
</dbReference>
<dbReference type="PANTHER" id="PTHR45138:SF9">
    <property type="entry name" value="DIGUANYLATE CYCLASE DGCM-RELATED"/>
    <property type="match status" value="1"/>
</dbReference>
<dbReference type="EMBL" id="JBHSNO010000015">
    <property type="protein sequence ID" value="MFC5591154.1"/>
    <property type="molecule type" value="Genomic_DNA"/>
</dbReference>
<dbReference type="InterPro" id="IPR029787">
    <property type="entry name" value="Nucleotide_cyclase"/>
</dbReference>
<dbReference type="Pfam" id="PF00990">
    <property type="entry name" value="GGDEF"/>
    <property type="match status" value="1"/>
</dbReference>
<keyword evidence="1" id="KW-1133">Transmembrane helix</keyword>
<dbReference type="SMART" id="SM00267">
    <property type="entry name" value="GGDEF"/>
    <property type="match status" value="1"/>
</dbReference>
<dbReference type="PROSITE" id="PS50887">
    <property type="entry name" value="GGDEF"/>
    <property type="match status" value="1"/>
</dbReference>
<keyword evidence="1" id="KW-0812">Transmembrane</keyword>